<dbReference type="EMBL" id="SOCA01000001">
    <property type="protein sequence ID" value="TDU80758.1"/>
    <property type="molecule type" value="Genomic_DNA"/>
</dbReference>
<evidence type="ECO:0000313" key="3">
    <source>
        <dbReference type="Proteomes" id="UP000295662"/>
    </source>
</evidence>
<dbReference type="InterPro" id="IPR012902">
    <property type="entry name" value="N_methyl_site"/>
</dbReference>
<accession>A0A4R7SRI2</accession>
<name>A0A4R7SRI2_9BACT</name>
<dbReference type="NCBIfam" id="TIGR02532">
    <property type="entry name" value="IV_pilin_GFxxxE"/>
    <property type="match status" value="1"/>
</dbReference>
<keyword evidence="3" id="KW-1185">Reference proteome</keyword>
<evidence type="ECO:0000256" key="1">
    <source>
        <dbReference type="SAM" id="Phobius"/>
    </source>
</evidence>
<dbReference type="Proteomes" id="UP000295662">
    <property type="component" value="Unassembled WGS sequence"/>
</dbReference>
<reference evidence="2 3" key="1">
    <citation type="submission" date="2019-03" db="EMBL/GenBank/DDBJ databases">
        <title>Genomic Encyclopedia of Archaeal and Bacterial Type Strains, Phase II (KMG-II): from individual species to whole genera.</title>
        <authorList>
            <person name="Goeker M."/>
        </authorList>
    </citation>
    <scope>NUCLEOTIDE SEQUENCE [LARGE SCALE GENOMIC DNA]</scope>
    <source>
        <strain evidence="2 3">ATCC 25309</strain>
    </source>
</reference>
<keyword evidence="1" id="KW-1133">Transmembrane helix</keyword>
<gene>
    <name evidence="2" type="ORF">EI77_00055</name>
</gene>
<keyword evidence="1" id="KW-0472">Membrane</keyword>
<dbReference type="RefSeq" id="WP_133792756.1">
    <property type="nucleotide sequence ID" value="NZ_SOCA01000001.1"/>
</dbReference>
<dbReference type="NCBIfam" id="TIGR02598">
    <property type="entry name" value="Verru_Chthon cassette protein B"/>
    <property type="match status" value="1"/>
</dbReference>
<sequence length="176" mass="19283">MKITHPQQHAPCTSPLPPGFSLVEVMMSMAIASLGFITMLGLLPHGLELSRNAASISAESRINQKLAGELQTATWEDLNWEGYGPTRYFNDQGIELNADEVTAEGADSFSLSYVASVQMPAEPMDLVLPANNPNRPAETYLRRLRICIAPTSNPDFDFQSAPDRRVTSYTAIIAKN</sequence>
<protein>
    <submittedName>
        <fullName evidence="2">Uncharacterized protein (TIGR02598 family)</fullName>
    </submittedName>
</protein>
<dbReference type="InterPro" id="IPR019838">
    <property type="entry name" value="Verru/Chthon_B"/>
</dbReference>
<dbReference type="OrthoDB" id="195514at2"/>
<feature type="transmembrane region" description="Helical" evidence="1">
    <location>
        <begin position="20"/>
        <end position="43"/>
    </location>
</feature>
<comment type="caution">
    <text evidence="2">The sequence shown here is derived from an EMBL/GenBank/DDBJ whole genome shotgun (WGS) entry which is preliminary data.</text>
</comment>
<keyword evidence="1" id="KW-0812">Transmembrane</keyword>
<organism evidence="2 3">
    <name type="scientific">Prosthecobacter fusiformis</name>
    <dbReference type="NCBI Taxonomy" id="48464"/>
    <lineage>
        <taxon>Bacteria</taxon>
        <taxon>Pseudomonadati</taxon>
        <taxon>Verrucomicrobiota</taxon>
        <taxon>Verrucomicrobiia</taxon>
        <taxon>Verrucomicrobiales</taxon>
        <taxon>Verrucomicrobiaceae</taxon>
        <taxon>Prosthecobacter</taxon>
    </lineage>
</organism>
<dbReference type="AlphaFoldDB" id="A0A4R7SRI2"/>
<evidence type="ECO:0000313" key="2">
    <source>
        <dbReference type="EMBL" id="TDU80758.1"/>
    </source>
</evidence>
<proteinExistence type="predicted"/>